<dbReference type="OrthoDB" id="5588846at2759"/>
<dbReference type="EMBL" id="JADNRY010000051">
    <property type="protein sequence ID" value="KAF9069390.1"/>
    <property type="molecule type" value="Genomic_DNA"/>
</dbReference>
<name>A0A9P5U702_9AGAR</name>
<evidence type="ECO:0000313" key="1">
    <source>
        <dbReference type="EMBL" id="KAF9069390.1"/>
    </source>
</evidence>
<dbReference type="AlphaFoldDB" id="A0A9P5U702"/>
<evidence type="ECO:0000313" key="2">
    <source>
        <dbReference type="Proteomes" id="UP000772434"/>
    </source>
</evidence>
<accession>A0A9P5U702</accession>
<gene>
    <name evidence="1" type="ORF">BDP27DRAFT_1520143</name>
</gene>
<keyword evidence="2" id="KW-1185">Reference proteome</keyword>
<comment type="caution">
    <text evidence="1">The sequence shown here is derived from an EMBL/GenBank/DDBJ whole genome shotgun (WGS) entry which is preliminary data.</text>
</comment>
<organism evidence="1 2">
    <name type="scientific">Rhodocollybia butyracea</name>
    <dbReference type="NCBI Taxonomy" id="206335"/>
    <lineage>
        <taxon>Eukaryota</taxon>
        <taxon>Fungi</taxon>
        <taxon>Dikarya</taxon>
        <taxon>Basidiomycota</taxon>
        <taxon>Agaricomycotina</taxon>
        <taxon>Agaricomycetes</taxon>
        <taxon>Agaricomycetidae</taxon>
        <taxon>Agaricales</taxon>
        <taxon>Marasmiineae</taxon>
        <taxon>Omphalotaceae</taxon>
        <taxon>Rhodocollybia</taxon>
    </lineage>
</organism>
<protein>
    <submittedName>
        <fullName evidence="1">Uncharacterized protein</fullName>
    </submittedName>
</protein>
<sequence length="234" mass="26495">MQADSPPTPYCTKSRFSNCKTHSGRLIFSVERPSDFRFRFIMDACPVSEFSEPNEGSVNAEGKDWDRDSPQVQADRLVRRFHGNAQTVLREISDSARSVSSFIEEEQCATSTPGAKFFQLYIDSEVFSIKESKKRLKLFAERVSSRGLSEKHELKLKQSHEFEQVNVDPIRKILKKHAKPTALPHPFPNGQDYFTQALALAPRGRDIIPIVMVTPIKYHVRAPTVGRADGSNID</sequence>
<reference evidence="1" key="1">
    <citation type="submission" date="2020-11" db="EMBL/GenBank/DDBJ databases">
        <authorList>
            <consortium name="DOE Joint Genome Institute"/>
            <person name="Ahrendt S."/>
            <person name="Riley R."/>
            <person name="Andreopoulos W."/>
            <person name="Labutti K."/>
            <person name="Pangilinan J."/>
            <person name="Ruiz-Duenas F.J."/>
            <person name="Barrasa J.M."/>
            <person name="Sanchez-Garcia M."/>
            <person name="Camarero S."/>
            <person name="Miyauchi S."/>
            <person name="Serrano A."/>
            <person name="Linde D."/>
            <person name="Babiker R."/>
            <person name="Drula E."/>
            <person name="Ayuso-Fernandez I."/>
            <person name="Pacheco R."/>
            <person name="Padilla G."/>
            <person name="Ferreira P."/>
            <person name="Barriuso J."/>
            <person name="Kellner H."/>
            <person name="Castanera R."/>
            <person name="Alfaro M."/>
            <person name="Ramirez L."/>
            <person name="Pisabarro A.G."/>
            <person name="Kuo A."/>
            <person name="Tritt A."/>
            <person name="Lipzen A."/>
            <person name="He G."/>
            <person name="Yan M."/>
            <person name="Ng V."/>
            <person name="Cullen D."/>
            <person name="Martin F."/>
            <person name="Rosso M.-N."/>
            <person name="Henrissat B."/>
            <person name="Hibbett D."/>
            <person name="Martinez A.T."/>
            <person name="Grigoriev I.V."/>
        </authorList>
    </citation>
    <scope>NUCLEOTIDE SEQUENCE</scope>
    <source>
        <strain evidence="1">AH 40177</strain>
    </source>
</reference>
<dbReference type="Proteomes" id="UP000772434">
    <property type="component" value="Unassembled WGS sequence"/>
</dbReference>
<proteinExistence type="predicted"/>